<dbReference type="EMBL" id="LCKS01000003">
    <property type="protein sequence ID" value="KKU03215.1"/>
    <property type="molecule type" value="Genomic_DNA"/>
</dbReference>
<dbReference type="AlphaFoldDB" id="A0A0G1Q3F8"/>
<comment type="caution">
    <text evidence="1">The sequence shown here is derived from an EMBL/GenBank/DDBJ whole genome shotgun (WGS) entry which is preliminary data.</text>
</comment>
<evidence type="ECO:0000313" key="2">
    <source>
        <dbReference type="Proteomes" id="UP000034264"/>
    </source>
</evidence>
<dbReference type="Proteomes" id="UP000034264">
    <property type="component" value="Unassembled WGS sequence"/>
</dbReference>
<reference evidence="1 2" key="1">
    <citation type="journal article" date="2015" name="Nature">
        <title>rRNA introns, odd ribosomes, and small enigmatic genomes across a large radiation of phyla.</title>
        <authorList>
            <person name="Brown C.T."/>
            <person name="Hug L.A."/>
            <person name="Thomas B.C."/>
            <person name="Sharon I."/>
            <person name="Castelle C.J."/>
            <person name="Singh A."/>
            <person name="Wilkins M.J."/>
            <person name="Williams K.H."/>
            <person name="Banfield J.F."/>
        </authorList>
    </citation>
    <scope>NUCLEOTIDE SEQUENCE [LARGE SCALE GENOMIC DNA]</scope>
</reference>
<dbReference type="SUPFAM" id="SSF55608">
    <property type="entry name" value="Homing endonucleases"/>
    <property type="match status" value="2"/>
</dbReference>
<gene>
    <name evidence="1" type="ORF">UX05_C0003G0054</name>
</gene>
<dbReference type="InterPro" id="IPR027434">
    <property type="entry name" value="Homing_endonucl"/>
</dbReference>
<name>A0A0G1Q3F8_9BACT</name>
<evidence type="ECO:0000313" key="1">
    <source>
        <dbReference type="EMBL" id="KKU03215.1"/>
    </source>
</evidence>
<sequence length="218" mass="25545">MHWSKNLAYAVGLITTDGNLSKDGRHLSLVSKDLDQIQNFLHSIKINSKINKRASSYTGIKKYYFVQFSNVKLYKFLISVGLHPNKTKSLQELIIPDKYFSHFLRGHLDGDGYTYSYWDKRWKSSFMFYTGFLSASKRHLEWIKEKVESLYNIHGAIKYSGKSTYHLMYAKKSSISLVSKIYQGNNNIYLKRKRFKIKRALGIIRRRAGMLELVDRHV</sequence>
<protein>
    <submittedName>
        <fullName evidence="1">Intein-containing protein</fullName>
    </submittedName>
</protein>
<proteinExistence type="predicted"/>
<organism evidence="1 2">
    <name type="scientific">Candidatus Amesbacteria bacterium GW2011_GWC2_45_19</name>
    <dbReference type="NCBI Taxonomy" id="1618366"/>
    <lineage>
        <taxon>Bacteria</taxon>
        <taxon>Candidatus Amesiibacteriota</taxon>
    </lineage>
</organism>
<accession>A0A0G1Q3F8</accession>
<dbReference type="Gene3D" id="3.10.28.10">
    <property type="entry name" value="Homing endonucleases"/>
    <property type="match status" value="1"/>
</dbReference>